<organism evidence="7 8">
    <name type="scientific">Psychrilyobacter piezotolerans</name>
    <dbReference type="NCBI Taxonomy" id="2293438"/>
    <lineage>
        <taxon>Bacteria</taxon>
        <taxon>Fusobacteriati</taxon>
        <taxon>Fusobacteriota</taxon>
        <taxon>Fusobacteriia</taxon>
        <taxon>Fusobacteriales</taxon>
        <taxon>Fusobacteriaceae</taxon>
        <taxon>Psychrilyobacter</taxon>
    </lineage>
</organism>
<reference evidence="7 8" key="1">
    <citation type="submission" date="2018-08" db="EMBL/GenBank/DDBJ databases">
        <title>Draft genome sequence of Psychrilyobacter sp. strain SD5 isolated from Black Sea water.</title>
        <authorList>
            <person name="Yadav S."/>
            <person name="Villanueva L."/>
            <person name="Damste J.S.S."/>
        </authorList>
    </citation>
    <scope>NUCLEOTIDE SEQUENCE [LARGE SCALE GENOMIC DNA]</scope>
    <source>
        <strain evidence="7 8">SD5</strain>
    </source>
</reference>
<dbReference type="PANTHER" id="PTHR43303">
    <property type="entry name" value="NADPH DEHYDROGENASE C23G7.10C-RELATED"/>
    <property type="match status" value="1"/>
</dbReference>
<evidence type="ECO:0000256" key="4">
    <source>
        <dbReference type="ARBA" id="ARBA00022857"/>
    </source>
</evidence>
<dbReference type="RefSeq" id="WP_114643093.1">
    <property type="nucleotide sequence ID" value="NZ_JAACIO010000023.1"/>
</dbReference>
<keyword evidence="4" id="KW-0521">NADP</keyword>
<keyword evidence="5" id="KW-0560">Oxidoreductase</keyword>
<dbReference type="CDD" id="cd02803">
    <property type="entry name" value="OYE_like_FMN_family"/>
    <property type="match status" value="1"/>
</dbReference>
<feature type="domain" description="NADH:flavin oxidoreductase/NADH oxidase N-terminal" evidence="6">
    <location>
        <begin position="4"/>
        <end position="329"/>
    </location>
</feature>
<dbReference type="PANTHER" id="PTHR43303:SF4">
    <property type="entry name" value="NADPH DEHYDROGENASE C23G7.10C-RELATED"/>
    <property type="match status" value="1"/>
</dbReference>
<accession>A0ABX9KF74</accession>
<dbReference type="InterPro" id="IPR044152">
    <property type="entry name" value="YqjM-like"/>
</dbReference>
<keyword evidence="2" id="KW-0285">Flavoprotein</keyword>
<dbReference type="EMBL" id="QUAJ01000023">
    <property type="protein sequence ID" value="REI40145.1"/>
    <property type="molecule type" value="Genomic_DNA"/>
</dbReference>
<evidence type="ECO:0000313" key="7">
    <source>
        <dbReference type="EMBL" id="REI40145.1"/>
    </source>
</evidence>
<evidence type="ECO:0000256" key="2">
    <source>
        <dbReference type="ARBA" id="ARBA00022630"/>
    </source>
</evidence>
<evidence type="ECO:0000256" key="3">
    <source>
        <dbReference type="ARBA" id="ARBA00022643"/>
    </source>
</evidence>
<sequence>MKNLFSEINIKGKKIKNRVVVPPMLSSLLPAEANKEGKISERRLYKHYKKIAEGGAGLIILEGHSVNRNSRIADTHLGIWSDEHIEGLKKIADICHENGAKVILQIMYPGFKTDPSMAKLSVAPSEYIQDGNVLAREITKQEIYEIQGDFLKAAKRAQLAGLDGIELHGAHGFLLSQFASPTVNKRKDEYGGGISNRMRFACEIIELLKNELNNDFIIGYRMGANEPTINEGIDIAKILDKKGIDYIHVSAGFNEENLPKVPDKFPCNAIVFSGTEIKKYVSIPVIVVNEIKTPEQAKYLIEKNMADFVAVGRAHVADYNWTNKVKENKKPISCLSCKTGCMNIFAKCPRHL</sequence>
<evidence type="ECO:0000256" key="1">
    <source>
        <dbReference type="ARBA" id="ARBA00001917"/>
    </source>
</evidence>
<comment type="caution">
    <text evidence="7">The sequence shown here is derived from an EMBL/GenBank/DDBJ whole genome shotgun (WGS) entry which is preliminary data.</text>
</comment>
<dbReference type="InterPro" id="IPR013785">
    <property type="entry name" value="Aldolase_TIM"/>
</dbReference>
<dbReference type="Pfam" id="PF00724">
    <property type="entry name" value="Oxidored_FMN"/>
    <property type="match status" value="1"/>
</dbReference>
<protein>
    <submittedName>
        <fullName evidence="7">NADH:flavin oxidoreductase</fullName>
    </submittedName>
</protein>
<keyword evidence="8" id="KW-1185">Reference proteome</keyword>
<keyword evidence="3" id="KW-0288">FMN</keyword>
<evidence type="ECO:0000256" key="5">
    <source>
        <dbReference type="ARBA" id="ARBA00023002"/>
    </source>
</evidence>
<dbReference type="Proteomes" id="UP000263486">
    <property type="component" value="Unassembled WGS sequence"/>
</dbReference>
<dbReference type="Gene3D" id="3.20.20.70">
    <property type="entry name" value="Aldolase class I"/>
    <property type="match status" value="1"/>
</dbReference>
<dbReference type="InterPro" id="IPR001155">
    <property type="entry name" value="OxRdtase_FMN_N"/>
</dbReference>
<name>A0ABX9KF74_9FUSO</name>
<evidence type="ECO:0000259" key="6">
    <source>
        <dbReference type="Pfam" id="PF00724"/>
    </source>
</evidence>
<comment type="cofactor">
    <cofactor evidence="1">
        <name>FMN</name>
        <dbReference type="ChEBI" id="CHEBI:58210"/>
    </cofactor>
</comment>
<gene>
    <name evidence="7" type="ORF">DYH56_11900</name>
</gene>
<proteinExistence type="predicted"/>
<dbReference type="SUPFAM" id="SSF51395">
    <property type="entry name" value="FMN-linked oxidoreductases"/>
    <property type="match status" value="1"/>
</dbReference>
<evidence type="ECO:0000313" key="8">
    <source>
        <dbReference type="Proteomes" id="UP000263486"/>
    </source>
</evidence>